<dbReference type="EMBL" id="FNCJ01000028">
    <property type="protein sequence ID" value="SDI62389.1"/>
    <property type="molecule type" value="Genomic_DNA"/>
</dbReference>
<proteinExistence type="predicted"/>
<evidence type="ECO:0000313" key="1">
    <source>
        <dbReference type="EMBL" id="SDI62389.1"/>
    </source>
</evidence>
<evidence type="ECO:0000313" key="2">
    <source>
        <dbReference type="Proteomes" id="UP000199706"/>
    </source>
</evidence>
<dbReference type="Proteomes" id="UP000199706">
    <property type="component" value="Unassembled WGS sequence"/>
</dbReference>
<protein>
    <submittedName>
        <fullName evidence="1">Uncharacterized protein</fullName>
    </submittedName>
</protein>
<gene>
    <name evidence="1" type="ORF">SAMN05216466_12827</name>
</gene>
<reference evidence="1 2" key="1">
    <citation type="submission" date="2016-10" db="EMBL/GenBank/DDBJ databases">
        <authorList>
            <person name="de Groot N.N."/>
        </authorList>
    </citation>
    <scope>NUCLEOTIDE SEQUENCE [LARGE SCALE GENOMIC DNA]</scope>
    <source>
        <strain evidence="1 2">LMG 2247</strain>
    </source>
</reference>
<dbReference type="AlphaFoldDB" id="A0A1G8M361"/>
<name>A0A1G8M361_9BURK</name>
<organism evidence="1 2">
    <name type="scientific">Paraburkholderia phenazinium</name>
    <dbReference type="NCBI Taxonomy" id="60549"/>
    <lineage>
        <taxon>Bacteria</taxon>
        <taxon>Pseudomonadati</taxon>
        <taxon>Pseudomonadota</taxon>
        <taxon>Betaproteobacteria</taxon>
        <taxon>Burkholderiales</taxon>
        <taxon>Burkholderiaceae</taxon>
        <taxon>Paraburkholderia</taxon>
    </lineage>
</organism>
<sequence length="249" mass="28708">MTLLAECYIKEKFPFRERKPLGLRVQEHFLSRVAITYEMTPHAPDDPNVRDAYDALKEEILMQFEFMSRHDIRVRPFLGQGQPYANSADMMARVASTSTLYVYLTSRGYGSDASAPADHPMLELSDIVIDGCRFTYNDLFRAVHDYYCHYSPRQDFSLQGECMAALHHLELLSSTAGRAVFTETVGQICWFYRGAHLLDRTLRLPTRIDSDYTPPRSRRYPPQKAMLLPACLIERFRESVVEPWIGQPA</sequence>
<accession>A0A1G8M361</accession>